<keyword evidence="3" id="KW-1185">Reference proteome</keyword>
<accession>A0A8H6VHA0</accession>
<comment type="caution">
    <text evidence="2">The sequence shown here is derived from an EMBL/GenBank/DDBJ whole genome shotgun (WGS) entry which is preliminary data.</text>
</comment>
<sequence length="117" mass="13638">MASHDNIDSNMTSTESQQPGDSIQAQYDDLEEKRDDLMEKIKELSNKMVPLVSQSILKRASQKADGSLLDLRYRPREELLEIRKSLRKVFKQLEDTIKEQGRLKAQLGVEEIEEWYL</sequence>
<evidence type="ECO:0000256" key="1">
    <source>
        <dbReference type="SAM" id="MobiDB-lite"/>
    </source>
</evidence>
<dbReference type="AlphaFoldDB" id="A0A8H6VHA0"/>
<feature type="region of interest" description="Disordered" evidence="1">
    <location>
        <begin position="1"/>
        <end position="29"/>
    </location>
</feature>
<reference evidence="2" key="1">
    <citation type="submission" date="2020-04" db="EMBL/GenBank/DDBJ databases">
        <title>Draft genome resource of the tomato pathogen Pseudocercospora fuligena.</title>
        <authorList>
            <person name="Zaccaron A."/>
        </authorList>
    </citation>
    <scope>NUCLEOTIDE SEQUENCE</scope>
    <source>
        <strain evidence="2">PF001</strain>
    </source>
</reference>
<organism evidence="2 3">
    <name type="scientific">Pseudocercospora fuligena</name>
    <dbReference type="NCBI Taxonomy" id="685502"/>
    <lineage>
        <taxon>Eukaryota</taxon>
        <taxon>Fungi</taxon>
        <taxon>Dikarya</taxon>
        <taxon>Ascomycota</taxon>
        <taxon>Pezizomycotina</taxon>
        <taxon>Dothideomycetes</taxon>
        <taxon>Dothideomycetidae</taxon>
        <taxon>Mycosphaerellales</taxon>
        <taxon>Mycosphaerellaceae</taxon>
        <taxon>Pseudocercospora</taxon>
    </lineage>
</organism>
<gene>
    <name evidence="2" type="ORF">HII31_06987</name>
</gene>
<evidence type="ECO:0000313" key="3">
    <source>
        <dbReference type="Proteomes" id="UP000660729"/>
    </source>
</evidence>
<feature type="compositionally biased region" description="Polar residues" evidence="1">
    <location>
        <begin position="8"/>
        <end position="25"/>
    </location>
</feature>
<evidence type="ECO:0000313" key="2">
    <source>
        <dbReference type="EMBL" id="KAF7191485.1"/>
    </source>
</evidence>
<dbReference type="Proteomes" id="UP000660729">
    <property type="component" value="Unassembled WGS sequence"/>
</dbReference>
<name>A0A8H6VHA0_9PEZI</name>
<protein>
    <submittedName>
        <fullName evidence="2">Uncharacterized protein</fullName>
    </submittedName>
</protein>
<dbReference type="EMBL" id="JABCIY010000157">
    <property type="protein sequence ID" value="KAF7191485.1"/>
    <property type="molecule type" value="Genomic_DNA"/>
</dbReference>
<proteinExistence type="predicted"/>